<keyword evidence="8" id="KW-1185">Reference proteome</keyword>
<organism evidence="7 8">
    <name type="scientific">Saccharothrix xinjiangensis</name>
    <dbReference type="NCBI Taxonomy" id="204798"/>
    <lineage>
        <taxon>Bacteria</taxon>
        <taxon>Bacillati</taxon>
        <taxon>Actinomycetota</taxon>
        <taxon>Actinomycetes</taxon>
        <taxon>Pseudonocardiales</taxon>
        <taxon>Pseudonocardiaceae</taxon>
        <taxon>Saccharothrix</taxon>
    </lineage>
</organism>
<dbReference type="Proteomes" id="UP001595833">
    <property type="component" value="Unassembled WGS sequence"/>
</dbReference>
<name>A0ABV9YAG3_9PSEU</name>
<sequence>MRKLLPVLVAVVLPALSAPHVEATTSPDLVWSDCPPPPANVPDDPRMRCATLEVPLDHRAPHGRTIEIAISKIATAEPGLRRGVLLHNGGGPGAPSLHLPAAYATLYPPEVLDRYDLIGFDPRGVGYSAPVTCGRTADQYPVDLYFPFPAPNGSIDRNAEFARELARDCLAHGGPVMPHVTTANTARDVDRVRIALGERKISYNSGSYGSYLGAVYATLFPDRTDRFVLDSNADPDRVWHEQFALWDHGMELRFRDIAAWLAERDATYHLGTTPAQVRQRYFDTVAELDANPAHHPAVGPITGNVLRAIAFAYSYHTALFPTLAEVWVYADQGGAAPEAPGSPAAPDPSPALNPAPAPDPSPAPGWPPVPADNVRASQLSVLCGDTRAPRDLDRYRREVAAHRALFPVTGGMGTNVWPCAFWHDPVERPVEVTDEGPANVLMVQTLRDPATPYLGALGLKRALGQRARLVTVDSGNHGAYDPSTPSCAVREANRFLETGVLPARDLFCAPDPAPPAGAPISPLVSTALPS</sequence>
<keyword evidence="2 5" id="KW-0732">Signal</keyword>
<dbReference type="InterPro" id="IPR051601">
    <property type="entry name" value="Serine_prot/Carboxylest_S33"/>
</dbReference>
<dbReference type="InterPro" id="IPR029058">
    <property type="entry name" value="AB_hydrolase_fold"/>
</dbReference>
<dbReference type="Pfam" id="PF08386">
    <property type="entry name" value="Abhydrolase_4"/>
    <property type="match status" value="1"/>
</dbReference>
<feature type="compositionally biased region" description="Pro residues" evidence="4">
    <location>
        <begin position="343"/>
        <end position="370"/>
    </location>
</feature>
<dbReference type="GO" id="GO:0016787">
    <property type="term" value="F:hydrolase activity"/>
    <property type="evidence" value="ECO:0007669"/>
    <property type="project" value="UniProtKB-KW"/>
</dbReference>
<dbReference type="Gene3D" id="3.40.50.1820">
    <property type="entry name" value="alpha/beta hydrolase"/>
    <property type="match status" value="1"/>
</dbReference>
<evidence type="ECO:0000256" key="1">
    <source>
        <dbReference type="ARBA" id="ARBA00010088"/>
    </source>
</evidence>
<feature type="chain" id="PRO_5047028739" evidence="5">
    <location>
        <begin position="24"/>
        <end position="530"/>
    </location>
</feature>
<proteinExistence type="inferred from homology"/>
<reference evidence="8" key="1">
    <citation type="journal article" date="2019" name="Int. J. Syst. Evol. Microbiol.">
        <title>The Global Catalogue of Microorganisms (GCM) 10K type strain sequencing project: providing services to taxonomists for standard genome sequencing and annotation.</title>
        <authorList>
            <consortium name="The Broad Institute Genomics Platform"/>
            <consortium name="The Broad Institute Genome Sequencing Center for Infectious Disease"/>
            <person name="Wu L."/>
            <person name="Ma J."/>
        </authorList>
    </citation>
    <scope>NUCLEOTIDE SEQUENCE [LARGE SCALE GENOMIC DNA]</scope>
    <source>
        <strain evidence="8">KCTC 12848</strain>
    </source>
</reference>
<dbReference type="SUPFAM" id="SSF53474">
    <property type="entry name" value="alpha/beta-Hydrolases"/>
    <property type="match status" value="2"/>
</dbReference>
<feature type="signal peptide" evidence="5">
    <location>
        <begin position="1"/>
        <end position="23"/>
    </location>
</feature>
<dbReference type="InterPro" id="IPR013595">
    <property type="entry name" value="Pept_S33_TAP-like_C"/>
</dbReference>
<feature type="domain" description="Peptidase S33 tripeptidyl aminopeptidase-like C-terminal" evidence="6">
    <location>
        <begin position="415"/>
        <end position="508"/>
    </location>
</feature>
<protein>
    <submittedName>
        <fullName evidence="7">Alpha/beta hydrolase</fullName>
    </submittedName>
</protein>
<feature type="region of interest" description="Disordered" evidence="4">
    <location>
        <begin position="336"/>
        <end position="371"/>
    </location>
</feature>
<evidence type="ECO:0000256" key="2">
    <source>
        <dbReference type="ARBA" id="ARBA00022729"/>
    </source>
</evidence>
<evidence type="ECO:0000256" key="3">
    <source>
        <dbReference type="ARBA" id="ARBA00022801"/>
    </source>
</evidence>
<dbReference type="PANTHER" id="PTHR43248:SF29">
    <property type="entry name" value="TRIPEPTIDYL AMINOPEPTIDASE"/>
    <property type="match status" value="1"/>
</dbReference>
<evidence type="ECO:0000256" key="5">
    <source>
        <dbReference type="SAM" id="SignalP"/>
    </source>
</evidence>
<evidence type="ECO:0000256" key="4">
    <source>
        <dbReference type="SAM" id="MobiDB-lite"/>
    </source>
</evidence>
<comment type="similarity">
    <text evidence="1">Belongs to the peptidase S33 family.</text>
</comment>
<evidence type="ECO:0000313" key="8">
    <source>
        <dbReference type="Proteomes" id="UP001595833"/>
    </source>
</evidence>
<dbReference type="RefSeq" id="WP_344035447.1">
    <property type="nucleotide sequence ID" value="NZ_BAAAKE010000003.1"/>
</dbReference>
<evidence type="ECO:0000313" key="7">
    <source>
        <dbReference type="EMBL" id="MFC5059626.1"/>
    </source>
</evidence>
<dbReference type="EMBL" id="JBHSJB010000042">
    <property type="protein sequence ID" value="MFC5059626.1"/>
    <property type="molecule type" value="Genomic_DNA"/>
</dbReference>
<gene>
    <name evidence="7" type="ORF">ACFPFM_38425</name>
</gene>
<dbReference type="PANTHER" id="PTHR43248">
    <property type="entry name" value="2-SUCCINYL-6-HYDROXY-2,4-CYCLOHEXADIENE-1-CARBOXYLATE SYNTHASE"/>
    <property type="match status" value="1"/>
</dbReference>
<keyword evidence="3 7" id="KW-0378">Hydrolase</keyword>
<comment type="caution">
    <text evidence="7">The sequence shown here is derived from an EMBL/GenBank/DDBJ whole genome shotgun (WGS) entry which is preliminary data.</text>
</comment>
<accession>A0ABV9YAG3</accession>
<evidence type="ECO:0000259" key="6">
    <source>
        <dbReference type="Pfam" id="PF08386"/>
    </source>
</evidence>